<dbReference type="Pfam" id="PF13581">
    <property type="entry name" value="HATPase_c_2"/>
    <property type="match status" value="1"/>
</dbReference>
<keyword evidence="2" id="KW-0723">Serine/threonine-protein kinase</keyword>
<dbReference type="AlphaFoldDB" id="A0AAV3X6R4"/>
<protein>
    <submittedName>
        <fullName evidence="2">Anti-sigma regulatory factor, serine/threonine protein kinase</fullName>
    </submittedName>
</protein>
<feature type="domain" description="Histidine kinase/HSP90-like ATPase" evidence="1">
    <location>
        <begin position="17"/>
        <end position="133"/>
    </location>
</feature>
<dbReference type="CDD" id="cd16936">
    <property type="entry name" value="HATPase_RsbW-like"/>
    <property type="match status" value="1"/>
</dbReference>
<dbReference type="RefSeq" id="WP_226582405.1">
    <property type="nucleotide sequence ID" value="NZ_BLAY01000047.1"/>
</dbReference>
<accession>A0AAV3X6R4</accession>
<keyword evidence="2" id="KW-0418">Kinase</keyword>
<dbReference type="SUPFAM" id="SSF55874">
    <property type="entry name" value="ATPase domain of HSP90 chaperone/DNA topoisomerase II/histidine kinase"/>
    <property type="match status" value="1"/>
</dbReference>
<evidence type="ECO:0000259" key="1">
    <source>
        <dbReference type="Pfam" id="PF13581"/>
    </source>
</evidence>
<reference evidence="2" key="1">
    <citation type="submission" date="2019-10" db="EMBL/GenBank/DDBJ databases">
        <title>Draft genome sequece of Microseira wollei NIES-4236.</title>
        <authorList>
            <person name="Yamaguchi H."/>
            <person name="Suzuki S."/>
            <person name="Kawachi M."/>
        </authorList>
    </citation>
    <scope>NUCLEOTIDE SEQUENCE</scope>
    <source>
        <strain evidence="2">NIES-4236</strain>
    </source>
</reference>
<organism evidence="2 3">
    <name type="scientific">Microseira wollei NIES-4236</name>
    <dbReference type="NCBI Taxonomy" id="2530354"/>
    <lineage>
        <taxon>Bacteria</taxon>
        <taxon>Bacillati</taxon>
        <taxon>Cyanobacteriota</taxon>
        <taxon>Cyanophyceae</taxon>
        <taxon>Oscillatoriophycideae</taxon>
        <taxon>Aerosakkonematales</taxon>
        <taxon>Aerosakkonemataceae</taxon>
        <taxon>Microseira</taxon>
    </lineage>
</organism>
<dbReference type="GO" id="GO:0004674">
    <property type="term" value="F:protein serine/threonine kinase activity"/>
    <property type="evidence" value="ECO:0007669"/>
    <property type="project" value="UniProtKB-KW"/>
</dbReference>
<keyword evidence="2" id="KW-0808">Transferase</keyword>
<comment type="caution">
    <text evidence="2">The sequence shown here is derived from an EMBL/GenBank/DDBJ whole genome shotgun (WGS) entry which is preliminary data.</text>
</comment>
<dbReference type="Proteomes" id="UP001050975">
    <property type="component" value="Unassembled WGS sequence"/>
</dbReference>
<sequence length="137" mass="16146">MLKKINLKVKTDLGVCTEVLSWFEQLNQPPIPDKDIWYKCQTLLWEAFTNIAEHAHKDLPPETPIDLEATRFERHIEIRIWSYGPGFNLNQKLQEIPEFEDNDDERGRGLKIISMLADNFSYDQVNERNCMFISKGY</sequence>
<dbReference type="Gene3D" id="3.30.565.10">
    <property type="entry name" value="Histidine kinase-like ATPase, C-terminal domain"/>
    <property type="match status" value="1"/>
</dbReference>
<dbReference type="EMBL" id="BLAY01000047">
    <property type="protein sequence ID" value="GET38567.1"/>
    <property type="molecule type" value="Genomic_DNA"/>
</dbReference>
<name>A0AAV3X6R4_9CYAN</name>
<proteinExistence type="predicted"/>
<dbReference type="InterPro" id="IPR036890">
    <property type="entry name" value="HATPase_C_sf"/>
</dbReference>
<dbReference type="InterPro" id="IPR003594">
    <property type="entry name" value="HATPase_dom"/>
</dbReference>
<gene>
    <name evidence="2" type="ORF">MiSe_33250</name>
</gene>
<evidence type="ECO:0000313" key="2">
    <source>
        <dbReference type="EMBL" id="GET38567.1"/>
    </source>
</evidence>
<keyword evidence="3" id="KW-1185">Reference proteome</keyword>
<evidence type="ECO:0000313" key="3">
    <source>
        <dbReference type="Proteomes" id="UP001050975"/>
    </source>
</evidence>